<dbReference type="EMBL" id="BK015927">
    <property type="protein sequence ID" value="DAF85631.1"/>
    <property type="molecule type" value="Genomic_DNA"/>
</dbReference>
<proteinExistence type="predicted"/>
<protein>
    <submittedName>
        <fullName evidence="1">Uncharacterized protein</fullName>
    </submittedName>
</protein>
<name>A0A8S5TTZ0_9CAUD</name>
<organism evidence="1">
    <name type="scientific">Siphoviridae sp. ct5jB2</name>
    <dbReference type="NCBI Taxonomy" id="2825337"/>
    <lineage>
        <taxon>Viruses</taxon>
        <taxon>Duplodnaviria</taxon>
        <taxon>Heunggongvirae</taxon>
        <taxon>Uroviricota</taxon>
        <taxon>Caudoviricetes</taxon>
    </lineage>
</organism>
<reference evidence="1" key="1">
    <citation type="journal article" date="2021" name="Proc. Natl. Acad. Sci. U.S.A.">
        <title>A Catalog of Tens of Thousands of Viruses from Human Metagenomes Reveals Hidden Associations with Chronic Diseases.</title>
        <authorList>
            <person name="Tisza M.J."/>
            <person name="Buck C.B."/>
        </authorList>
    </citation>
    <scope>NUCLEOTIDE SEQUENCE</scope>
    <source>
        <strain evidence="1">Ct5jB2</strain>
    </source>
</reference>
<accession>A0A8S5TTZ0</accession>
<evidence type="ECO:0000313" key="1">
    <source>
        <dbReference type="EMBL" id="DAF85631.1"/>
    </source>
</evidence>
<sequence>MWILLGFVVWELVVKWEFGIFVSHFLRLWRCFLFDFLGVFDKGGDFKFLICDV</sequence>